<dbReference type="EMBL" id="PQIB02000005">
    <property type="protein sequence ID" value="RLN17434.1"/>
    <property type="molecule type" value="Genomic_DNA"/>
</dbReference>
<feature type="compositionally biased region" description="Basic and acidic residues" evidence="1">
    <location>
        <begin position="186"/>
        <end position="199"/>
    </location>
</feature>
<evidence type="ECO:0000313" key="3">
    <source>
        <dbReference type="Proteomes" id="UP000275267"/>
    </source>
</evidence>
<organism evidence="2 3">
    <name type="scientific">Panicum miliaceum</name>
    <name type="common">Proso millet</name>
    <name type="synonym">Broomcorn millet</name>
    <dbReference type="NCBI Taxonomy" id="4540"/>
    <lineage>
        <taxon>Eukaryota</taxon>
        <taxon>Viridiplantae</taxon>
        <taxon>Streptophyta</taxon>
        <taxon>Embryophyta</taxon>
        <taxon>Tracheophyta</taxon>
        <taxon>Spermatophyta</taxon>
        <taxon>Magnoliopsida</taxon>
        <taxon>Liliopsida</taxon>
        <taxon>Poales</taxon>
        <taxon>Poaceae</taxon>
        <taxon>PACMAD clade</taxon>
        <taxon>Panicoideae</taxon>
        <taxon>Panicodae</taxon>
        <taxon>Paniceae</taxon>
        <taxon>Panicinae</taxon>
        <taxon>Panicum</taxon>
        <taxon>Panicum sect. Panicum</taxon>
    </lineage>
</organism>
<gene>
    <name evidence="2" type="ORF">C2845_PM02G17560</name>
</gene>
<feature type="region of interest" description="Disordered" evidence="1">
    <location>
        <begin position="216"/>
        <end position="240"/>
    </location>
</feature>
<proteinExistence type="predicted"/>
<keyword evidence="3" id="KW-1185">Reference proteome</keyword>
<sequence length="240" mass="25755">MPSKDEMLELKAKKLTGAAVALSFSKRLTQLIQERVHPGYEYSGREDPTRVRNCKVPHMEAVNRVARIMSGEVRDKGCPKAYCLKRPTTEERVPEFWSPAPLPEGQQGKVIDPPAGLAKPAEGVLDYATDSSIGSESEEVVEVAGPTAGAGSVTRRRHAVVRKVPISKARKGAAHPQCGGTSSLEAMKEERGIPKRTAGDGHAGLVALKEEEAAHRLSQIQQRASPASLARSLPTPEGIA</sequence>
<evidence type="ECO:0000313" key="2">
    <source>
        <dbReference type="EMBL" id="RLN17434.1"/>
    </source>
</evidence>
<dbReference type="OrthoDB" id="696609at2759"/>
<reference evidence="3" key="1">
    <citation type="journal article" date="2019" name="Nat. Commun.">
        <title>The genome of broomcorn millet.</title>
        <authorList>
            <person name="Zou C."/>
            <person name="Miki D."/>
            <person name="Li D."/>
            <person name="Tang Q."/>
            <person name="Xiao L."/>
            <person name="Rajput S."/>
            <person name="Deng P."/>
            <person name="Jia W."/>
            <person name="Huang R."/>
            <person name="Zhang M."/>
            <person name="Sun Y."/>
            <person name="Hu J."/>
            <person name="Fu X."/>
            <person name="Schnable P.S."/>
            <person name="Li F."/>
            <person name="Zhang H."/>
            <person name="Feng B."/>
            <person name="Zhu X."/>
            <person name="Liu R."/>
            <person name="Schnable J.C."/>
            <person name="Zhu J.-K."/>
            <person name="Zhang H."/>
        </authorList>
    </citation>
    <scope>NUCLEOTIDE SEQUENCE [LARGE SCALE GENOMIC DNA]</scope>
</reference>
<feature type="region of interest" description="Disordered" evidence="1">
    <location>
        <begin position="165"/>
        <end position="204"/>
    </location>
</feature>
<comment type="caution">
    <text evidence="2">The sequence shown here is derived from an EMBL/GenBank/DDBJ whole genome shotgun (WGS) entry which is preliminary data.</text>
</comment>
<dbReference type="PANTHER" id="PTHR33026:SF7">
    <property type="entry name" value="OS03G0100275 PROTEIN"/>
    <property type="match status" value="1"/>
</dbReference>
<dbReference type="Proteomes" id="UP000275267">
    <property type="component" value="Unassembled WGS sequence"/>
</dbReference>
<name>A0A3L6SAA1_PANMI</name>
<protein>
    <submittedName>
        <fullName evidence="2">Uncharacterized protein</fullName>
    </submittedName>
</protein>
<dbReference type="AlphaFoldDB" id="A0A3L6SAA1"/>
<accession>A0A3L6SAA1</accession>
<evidence type="ECO:0000256" key="1">
    <source>
        <dbReference type="SAM" id="MobiDB-lite"/>
    </source>
</evidence>
<dbReference type="PANTHER" id="PTHR33026">
    <property type="entry name" value="OS06G0360600 PROTEIN"/>
    <property type="match status" value="1"/>
</dbReference>